<sequence>MITPPARGAEQRRSIASGASVPGPRCCARRRVPVQWSDRYAPGARNWMVERVRIVPLDMRADHSARRAPMNKS</sequence>
<evidence type="ECO:0000313" key="2">
    <source>
        <dbReference type="EMBL" id="MBB5795949.1"/>
    </source>
</evidence>
<dbReference type="RefSeq" id="WP_184985615.1">
    <property type="nucleotide sequence ID" value="NZ_JACHNE010000001.1"/>
</dbReference>
<accession>A0A7W9H595</accession>
<name>A0A7W9H595_9ACTN</name>
<organism evidence="2 3">
    <name type="scientific">Streptomyces caelestis</name>
    <dbReference type="NCBI Taxonomy" id="36816"/>
    <lineage>
        <taxon>Bacteria</taxon>
        <taxon>Bacillati</taxon>
        <taxon>Actinomycetota</taxon>
        <taxon>Actinomycetes</taxon>
        <taxon>Kitasatosporales</taxon>
        <taxon>Streptomycetaceae</taxon>
        <taxon>Streptomyces</taxon>
    </lineage>
</organism>
<reference evidence="2 3" key="1">
    <citation type="submission" date="2020-08" db="EMBL/GenBank/DDBJ databases">
        <title>Sequencing the genomes of 1000 actinobacteria strains.</title>
        <authorList>
            <person name="Klenk H.-P."/>
        </authorList>
    </citation>
    <scope>NUCLEOTIDE SEQUENCE [LARGE SCALE GENOMIC DNA]</scope>
    <source>
        <strain evidence="2 3">DSM 40084</strain>
    </source>
</reference>
<dbReference type="AlphaFoldDB" id="A0A7W9H595"/>
<dbReference type="EMBL" id="JACHNE010000001">
    <property type="protein sequence ID" value="MBB5795949.1"/>
    <property type="molecule type" value="Genomic_DNA"/>
</dbReference>
<gene>
    <name evidence="2" type="ORF">HDA41_003913</name>
</gene>
<dbReference type="Proteomes" id="UP000590647">
    <property type="component" value="Unassembled WGS sequence"/>
</dbReference>
<evidence type="ECO:0000256" key="1">
    <source>
        <dbReference type="SAM" id="MobiDB-lite"/>
    </source>
</evidence>
<evidence type="ECO:0000313" key="3">
    <source>
        <dbReference type="Proteomes" id="UP000590647"/>
    </source>
</evidence>
<protein>
    <submittedName>
        <fullName evidence="2">Uncharacterized protein</fullName>
    </submittedName>
</protein>
<feature type="region of interest" description="Disordered" evidence="1">
    <location>
        <begin position="1"/>
        <end position="24"/>
    </location>
</feature>
<comment type="caution">
    <text evidence="2">The sequence shown here is derived from an EMBL/GenBank/DDBJ whole genome shotgun (WGS) entry which is preliminary data.</text>
</comment>
<keyword evidence="3" id="KW-1185">Reference proteome</keyword>
<proteinExistence type="predicted"/>